<feature type="signal peptide" evidence="3">
    <location>
        <begin position="1"/>
        <end position="22"/>
    </location>
</feature>
<dbReference type="Proteomes" id="UP000261480">
    <property type="component" value="Unplaced"/>
</dbReference>
<proteinExistence type="inferred from homology"/>
<evidence type="ECO:0000256" key="3">
    <source>
        <dbReference type="SAM" id="SignalP"/>
    </source>
</evidence>
<dbReference type="STRING" id="48701.ENSPMEP00000004015"/>
<comment type="similarity">
    <text evidence="1">Belongs to the tachykinin family.</text>
</comment>
<evidence type="ECO:0000313" key="4">
    <source>
        <dbReference type="Ensembl" id="ENSPMEP00000004015.1"/>
    </source>
</evidence>
<evidence type="ECO:0000256" key="1">
    <source>
        <dbReference type="ARBA" id="ARBA00007518"/>
    </source>
</evidence>
<accession>A0A3B3WMH9</accession>
<dbReference type="InterPro" id="IPR013055">
    <property type="entry name" value="Tachy_Neuro_lke_CS"/>
</dbReference>
<keyword evidence="5" id="KW-1185">Reference proteome</keyword>
<dbReference type="AlphaFoldDB" id="A0A3B3WMH9"/>
<sequence length="125" mass="14061">MENWKIQLVVVTFCVLMQTSKGSTSGGEDERRLSRHWQYEFVDSSPADSLMKRSKALRFYGLMGKRAGSIQTLQQITSYRNKGVAFVGLTGRSVSTEGEQLLKNKRSKSENIKAALLVETVLKSR</sequence>
<keyword evidence="2" id="KW-0027">Amidation</keyword>
<evidence type="ECO:0000256" key="2">
    <source>
        <dbReference type="ARBA" id="ARBA00022815"/>
    </source>
</evidence>
<organism evidence="4 5">
    <name type="scientific">Poecilia mexicana</name>
    <dbReference type="NCBI Taxonomy" id="48701"/>
    <lineage>
        <taxon>Eukaryota</taxon>
        <taxon>Metazoa</taxon>
        <taxon>Chordata</taxon>
        <taxon>Craniata</taxon>
        <taxon>Vertebrata</taxon>
        <taxon>Euteleostomi</taxon>
        <taxon>Actinopterygii</taxon>
        <taxon>Neopterygii</taxon>
        <taxon>Teleostei</taxon>
        <taxon>Neoteleostei</taxon>
        <taxon>Acanthomorphata</taxon>
        <taxon>Ovalentaria</taxon>
        <taxon>Atherinomorphae</taxon>
        <taxon>Cyprinodontiformes</taxon>
        <taxon>Poeciliidae</taxon>
        <taxon>Poeciliinae</taxon>
        <taxon>Poecilia</taxon>
    </lineage>
</organism>
<dbReference type="PROSITE" id="PS00267">
    <property type="entry name" value="TACHYKININ"/>
    <property type="match status" value="1"/>
</dbReference>
<reference evidence="4" key="1">
    <citation type="submission" date="2025-08" db="UniProtKB">
        <authorList>
            <consortium name="Ensembl"/>
        </authorList>
    </citation>
    <scope>IDENTIFICATION</scope>
</reference>
<keyword evidence="3" id="KW-0732">Signal</keyword>
<protein>
    <submittedName>
        <fullName evidence="4">Uncharacterized protein</fullName>
    </submittedName>
</protein>
<dbReference type="Ensembl" id="ENSPMET00000009911.1">
    <property type="protein sequence ID" value="ENSPMEP00000004015.1"/>
    <property type="gene ID" value="ENSPMEG00000005212.1"/>
</dbReference>
<evidence type="ECO:0000313" key="5">
    <source>
        <dbReference type="Proteomes" id="UP000261480"/>
    </source>
</evidence>
<feature type="chain" id="PRO_5017204598" evidence="3">
    <location>
        <begin position="23"/>
        <end position="125"/>
    </location>
</feature>
<reference evidence="4" key="2">
    <citation type="submission" date="2025-09" db="UniProtKB">
        <authorList>
            <consortium name="Ensembl"/>
        </authorList>
    </citation>
    <scope>IDENTIFICATION</scope>
</reference>
<name>A0A3B3WMH9_9TELE</name>